<dbReference type="Gene3D" id="3.50.50.60">
    <property type="entry name" value="FAD/NAD(P)-binding domain"/>
    <property type="match status" value="1"/>
</dbReference>
<keyword evidence="9" id="KW-1185">Reference proteome</keyword>
<sequence length="408" mass="44490">MASGRIAIIGAGPGGMAAALAAIRVGFDVTLYERAGEVKAAGNILNLWPPPQKVLKLIGVDTVDLGAPCQVFFRNAKGKNRAVVNLPDAVVREYGGGFIGLLRWGLYQRMLAALPPAVLKLGHELREMRDAGDAVQLAFANGATAEADVVIGADGLRSMVRAQLWGDQPIRHQRLHLVGGYLFLDEAPDGIGVISHNRTTQVSYTPIRHEGKSGYEWWVLEACDPDAPPPVDLHGFCRDRATQFPAKVQELIAATPPAHLQRWEIRDRPPLPQWSKGRVTLVGDAAHPTSPYAAYGAGMSIEDGYFLARELAAVDIADTAAVQGALQRYEDRRKPHTAQVTQGAYHTGRMFHHLPAPLRPIRDLVFDHTPFLQKMVGDDMPAHIVAQLAEIEDAEPYVPIHRRQEAAA</sequence>
<dbReference type="SUPFAM" id="SSF51905">
    <property type="entry name" value="FAD/NAD(P)-binding domain"/>
    <property type="match status" value="1"/>
</dbReference>
<dbReference type="GO" id="GO:0071949">
    <property type="term" value="F:FAD binding"/>
    <property type="evidence" value="ECO:0007669"/>
    <property type="project" value="InterPro"/>
</dbReference>
<proteinExistence type="predicted"/>
<keyword evidence="5" id="KW-0503">Monooxygenase</keyword>
<comment type="cofactor">
    <cofactor evidence="1">
        <name>FAD</name>
        <dbReference type="ChEBI" id="CHEBI:57692"/>
    </cofactor>
</comment>
<dbReference type="InterPro" id="IPR023753">
    <property type="entry name" value="FAD/NAD-binding_dom"/>
</dbReference>
<evidence type="ECO:0000256" key="5">
    <source>
        <dbReference type="ARBA" id="ARBA00023033"/>
    </source>
</evidence>
<reference evidence="8 9" key="1">
    <citation type="submission" date="2018-05" db="EMBL/GenBank/DDBJ databases">
        <title>Description of Sphingomonas pokkalii sp nov, isolated from the rhizosphere of saline tolerant pokkali rice and its draft genome analysis.</title>
        <authorList>
            <person name="Menon R."/>
            <person name="Kumari S."/>
            <person name="Rameshkumar N."/>
        </authorList>
    </citation>
    <scope>NUCLEOTIDE SEQUENCE [LARGE SCALE GENOMIC DNA]</scope>
    <source>
        <strain evidence="8 9">L3B27</strain>
    </source>
</reference>
<dbReference type="InterPro" id="IPR036188">
    <property type="entry name" value="FAD/NAD-bd_sf"/>
</dbReference>
<dbReference type="PANTHER" id="PTHR13789">
    <property type="entry name" value="MONOOXYGENASE"/>
    <property type="match status" value="1"/>
</dbReference>
<evidence type="ECO:0000256" key="1">
    <source>
        <dbReference type="ARBA" id="ARBA00001974"/>
    </source>
</evidence>
<evidence type="ECO:0000313" key="8">
    <source>
        <dbReference type="EMBL" id="PVX28872.1"/>
    </source>
</evidence>
<dbReference type="InterPro" id="IPR002938">
    <property type="entry name" value="FAD-bd"/>
</dbReference>
<keyword evidence="2" id="KW-0285">Flavoprotein</keyword>
<dbReference type="InterPro" id="IPR050493">
    <property type="entry name" value="FAD-dep_Monooxygenase_BioMet"/>
</dbReference>
<keyword evidence="4" id="KW-0560">Oxidoreductase</keyword>
<accession>A0A2U0SBW6</accession>
<dbReference type="GO" id="GO:0004497">
    <property type="term" value="F:monooxygenase activity"/>
    <property type="evidence" value="ECO:0007669"/>
    <property type="project" value="UniProtKB-KW"/>
</dbReference>
<feature type="domain" description="FAD/NAD(P)-binding" evidence="7">
    <location>
        <begin position="5"/>
        <end position="56"/>
    </location>
</feature>
<dbReference type="EMBL" id="QENQ01000001">
    <property type="protein sequence ID" value="PVX28872.1"/>
    <property type="molecule type" value="Genomic_DNA"/>
</dbReference>
<dbReference type="Pfam" id="PF01494">
    <property type="entry name" value="FAD_binding_3"/>
    <property type="match status" value="1"/>
</dbReference>
<name>A0A2U0SBW6_9SPHN</name>
<evidence type="ECO:0000313" key="9">
    <source>
        <dbReference type="Proteomes" id="UP000245890"/>
    </source>
</evidence>
<dbReference type="RefSeq" id="WP_116470738.1">
    <property type="nucleotide sequence ID" value="NZ_QENQ01000001.1"/>
</dbReference>
<evidence type="ECO:0000256" key="4">
    <source>
        <dbReference type="ARBA" id="ARBA00023002"/>
    </source>
</evidence>
<keyword evidence="3" id="KW-0274">FAD</keyword>
<comment type="caution">
    <text evidence="8">The sequence shown here is derived from an EMBL/GenBank/DDBJ whole genome shotgun (WGS) entry which is preliminary data.</text>
</comment>
<feature type="domain" description="FAD-binding" evidence="6">
    <location>
        <begin position="123"/>
        <end position="343"/>
    </location>
</feature>
<dbReference type="Proteomes" id="UP000245890">
    <property type="component" value="Unassembled WGS sequence"/>
</dbReference>
<gene>
    <name evidence="8" type="ORF">DD559_05610</name>
</gene>
<dbReference type="OrthoDB" id="4230779at2"/>
<evidence type="ECO:0000259" key="6">
    <source>
        <dbReference type="Pfam" id="PF01494"/>
    </source>
</evidence>
<dbReference type="Pfam" id="PF07992">
    <property type="entry name" value="Pyr_redox_2"/>
    <property type="match status" value="1"/>
</dbReference>
<protein>
    <submittedName>
        <fullName evidence="8">Salicylate hydroxylase</fullName>
    </submittedName>
</protein>
<evidence type="ECO:0000259" key="7">
    <source>
        <dbReference type="Pfam" id="PF07992"/>
    </source>
</evidence>
<organism evidence="8 9">
    <name type="scientific">Sphingomonas pokkalii</name>
    <dbReference type="NCBI Taxonomy" id="2175090"/>
    <lineage>
        <taxon>Bacteria</taxon>
        <taxon>Pseudomonadati</taxon>
        <taxon>Pseudomonadota</taxon>
        <taxon>Alphaproteobacteria</taxon>
        <taxon>Sphingomonadales</taxon>
        <taxon>Sphingomonadaceae</taxon>
        <taxon>Sphingomonas</taxon>
    </lineage>
</organism>
<evidence type="ECO:0000256" key="3">
    <source>
        <dbReference type="ARBA" id="ARBA00022827"/>
    </source>
</evidence>
<dbReference type="PRINTS" id="PR00420">
    <property type="entry name" value="RNGMNOXGNASE"/>
</dbReference>
<evidence type="ECO:0000256" key="2">
    <source>
        <dbReference type="ARBA" id="ARBA00022630"/>
    </source>
</evidence>
<dbReference type="PANTHER" id="PTHR13789:SF318">
    <property type="entry name" value="GERANYLGERANYL DIPHOSPHATE REDUCTASE"/>
    <property type="match status" value="1"/>
</dbReference>
<dbReference type="AlphaFoldDB" id="A0A2U0SBW6"/>